<evidence type="ECO:0008006" key="2">
    <source>
        <dbReference type="Google" id="ProtNLM"/>
    </source>
</evidence>
<gene>
    <name evidence="1" type="ORF">RGLFYP36_02245</name>
</gene>
<name>A0A6N3G8H5_MEDGN</name>
<evidence type="ECO:0000313" key="1">
    <source>
        <dbReference type="EMBL" id="VYU60694.1"/>
    </source>
</evidence>
<reference evidence="1" key="1">
    <citation type="submission" date="2019-11" db="EMBL/GenBank/DDBJ databases">
        <authorList>
            <person name="Feng L."/>
        </authorList>
    </citation>
    <scope>NUCLEOTIDE SEQUENCE</scope>
    <source>
        <strain evidence="1">RgnavusLFYP36</strain>
    </source>
</reference>
<accession>A0A6N3G8H5</accession>
<sequence>MKKLNKNMKKNRNTIESFGCVCGCGCPCSYCAATWLSQHNADASRVVISNDNSVMY</sequence>
<dbReference type="AlphaFoldDB" id="A0A6N3G8H5"/>
<organism evidence="1">
    <name type="scientific">Mediterraneibacter gnavus</name>
    <name type="common">Ruminococcus gnavus</name>
    <dbReference type="NCBI Taxonomy" id="33038"/>
    <lineage>
        <taxon>Bacteria</taxon>
        <taxon>Bacillati</taxon>
        <taxon>Bacillota</taxon>
        <taxon>Clostridia</taxon>
        <taxon>Lachnospirales</taxon>
        <taxon>Lachnospiraceae</taxon>
        <taxon>Mediterraneibacter</taxon>
    </lineage>
</organism>
<proteinExistence type="predicted"/>
<dbReference type="EMBL" id="CACRUU010000090">
    <property type="protein sequence ID" value="VYU60694.1"/>
    <property type="molecule type" value="Genomic_DNA"/>
</dbReference>
<protein>
    <recommendedName>
        <fullName evidence="2">Bacteriocin</fullName>
    </recommendedName>
</protein>